<dbReference type="InterPro" id="IPR010982">
    <property type="entry name" value="Lambda_DNA-bd_dom_sf"/>
</dbReference>
<dbReference type="Pfam" id="PF01381">
    <property type="entry name" value="HTH_3"/>
    <property type="match status" value="1"/>
</dbReference>
<keyword evidence="3" id="KW-0804">Transcription</keyword>
<evidence type="ECO:0000313" key="6">
    <source>
        <dbReference type="EMBL" id="KZE34577.1"/>
    </source>
</evidence>
<dbReference type="PANTHER" id="PTHR40661:SF3">
    <property type="entry name" value="FELS-1 PROPHAGE TRANSCRIPTIONAL REGULATOR"/>
    <property type="match status" value="1"/>
</dbReference>
<dbReference type="PANTHER" id="PTHR40661">
    <property type="match status" value="1"/>
</dbReference>
<evidence type="ECO:0000256" key="4">
    <source>
        <dbReference type="SAM" id="MobiDB-lite"/>
    </source>
</evidence>
<dbReference type="EMBL" id="LQQU01000006">
    <property type="protein sequence ID" value="KZE34577.1"/>
    <property type="molecule type" value="Genomic_DNA"/>
</dbReference>
<feature type="region of interest" description="Disordered" evidence="4">
    <location>
        <begin position="1"/>
        <end position="23"/>
    </location>
</feature>
<dbReference type="PROSITE" id="PS50943">
    <property type="entry name" value="HTH_CROC1"/>
    <property type="match status" value="1"/>
</dbReference>
<dbReference type="InterPro" id="IPR001387">
    <property type="entry name" value="Cro/C1-type_HTH"/>
</dbReference>
<keyword evidence="1" id="KW-0805">Transcription regulation</keyword>
<keyword evidence="7" id="KW-1185">Reference proteome</keyword>
<name>A0A163DFQ2_9NEIS</name>
<sequence>MNPKTGEDFNVSLSGSGSEPEKDHFHERLQQLLPLFKSVRAFASASGVSQTGLQRLINGGEPTLSTLVALAKAAGVSVEWLATGEGPMRKEEAAPEAAPRRAAPSPCACLDTLGNPVDLDEFVFVPRYNLKASAGHGASTEGEKPVFSMAFRKYWVDNYLRADPHDLSVISVKGDSMKGVLEDRDVILLNHAERNPGAGLYVLRLDGDLIVKQVQRLPGGILRVTSANTTYEAFEVDINNLPADFEIIGKVVWFGRQI</sequence>
<evidence type="ECO:0000259" key="5">
    <source>
        <dbReference type="PROSITE" id="PS50943"/>
    </source>
</evidence>
<dbReference type="SUPFAM" id="SSF51306">
    <property type="entry name" value="LexA/Signal peptidase"/>
    <property type="match status" value="1"/>
</dbReference>
<dbReference type="InterPro" id="IPR036286">
    <property type="entry name" value="LexA/Signal_pep-like_sf"/>
</dbReference>
<dbReference type="Gene3D" id="1.10.260.40">
    <property type="entry name" value="lambda repressor-like DNA-binding domains"/>
    <property type="match status" value="1"/>
</dbReference>
<dbReference type="RefSeq" id="WP_066610032.1">
    <property type="nucleotide sequence ID" value="NZ_LQQU01000006.1"/>
</dbReference>
<dbReference type="Gene3D" id="2.10.109.10">
    <property type="entry name" value="Umud Fragment, subunit A"/>
    <property type="match status" value="1"/>
</dbReference>
<evidence type="ECO:0000256" key="2">
    <source>
        <dbReference type="ARBA" id="ARBA00023125"/>
    </source>
</evidence>
<dbReference type="CDD" id="cd06529">
    <property type="entry name" value="S24_LexA-like"/>
    <property type="match status" value="1"/>
</dbReference>
<feature type="domain" description="HTH cro/C1-type" evidence="5">
    <location>
        <begin position="38"/>
        <end position="81"/>
    </location>
</feature>
<dbReference type="OrthoDB" id="9788236at2"/>
<proteinExistence type="predicted"/>
<dbReference type="STRING" id="1452487.AVW16_06030"/>
<accession>A0A163DFQ2</accession>
<dbReference type="GO" id="GO:0003677">
    <property type="term" value="F:DNA binding"/>
    <property type="evidence" value="ECO:0007669"/>
    <property type="project" value="UniProtKB-KW"/>
</dbReference>
<evidence type="ECO:0000256" key="1">
    <source>
        <dbReference type="ARBA" id="ARBA00023015"/>
    </source>
</evidence>
<protein>
    <submittedName>
        <fullName evidence="6">Repressor</fullName>
    </submittedName>
</protein>
<gene>
    <name evidence="6" type="ORF">AVW16_06030</name>
</gene>
<dbReference type="InterPro" id="IPR015927">
    <property type="entry name" value="Peptidase_S24_S26A/B/C"/>
</dbReference>
<dbReference type="Pfam" id="PF00717">
    <property type="entry name" value="Peptidase_S24"/>
    <property type="match status" value="1"/>
</dbReference>
<keyword evidence="2" id="KW-0238">DNA-binding</keyword>
<dbReference type="SMART" id="SM00530">
    <property type="entry name" value="HTH_XRE"/>
    <property type="match status" value="1"/>
</dbReference>
<evidence type="ECO:0000313" key="7">
    <source>
        <dbReference type="Proteomes" id="UP000076625"/>
    </source>
</evidence>
<dbReference type="InterPro" id="IPR039418">
    <property type="entry name" value="LexA-like"/>
</dbReference>
<comment type="caution">
    <text evidence="6">The sequence shown here is derived from an EMBL/GenBank/DDBJ whole genome shotgun (WGS) entry which is preliminary data.</text>
</comment>
<dbReference type="AlphaFoldDB" id="A0A163DFQ2"/>
<dbReference type="CDD" id="cd00093">
    <property type="entry name" value="HTH_XRE"/>
    <property type="match status" value="1"/>
</dbReference>
<organism evidence="6 7">
    <name type="scientific">Crenobacter luteus</name>
    <dbReference type="NCBI Taxonomy" id="1452487"/>
    <lineage>
        <taxon>Bacteria</taxon>
        <taxon>Pseudomonadati</taxon>
        <taxon>Pseudomonadota</taxon>
        <taxon>Betaproteobacteria</taxon>
        <taxon>Neisseriales</taxon>
        <taxon>Neisseriaceae</taxon>
        <taxon>Crenobacter</taxon>
    </lineage>
</organism>
<dbReference type="SUPFAM" id="SSF47413">
    <property type="entry name" value="lambda repressor-like DNA-binding domains"/>
    <property type="match status" value="1"/>
</dbReference>
<reference evidence="7" key="1">
    <citation type="submission" date="2016-01" db="EMBL/GenBank/DDBJ databases">
        <title>Draft genome of Chromobacterium sp. F49.</title>
        <authorList>
            <person name="Hong K.W."/>
        </authorList>
    </citation>
    <scope>NUCLEOTIDE SEQUENCE [LARGE SCALE GENOMIC DNA]</scope>
    <source>
        <strain evidence="7">CN10</strain>
    </source>
</reference>
<evidence type="ECO:0000256" key="3">
    <source>
        <dbReference type="ARBA" id="ARBA00023163"/>
    </source>
</evidence>
<dbReference type="Proteomes" id="UP000076625">
    <property type="component" value="Unassembled WGS sequence"/>
</dbReference>